<dbReference type="Proteomes" id="UP000516105">
    <property type="component" value="Chromosome"/>
</dbReference>
<organism evidence="1 2">
    <name type="scientific">Sphingomonas sediminicola</name>
    <dbReference type="NCBI Taxonomy" id="386874"/>
    <lineage>
        <taxon>Bacteria</taxon>
        <taxon>Pseudomonadati</taxon>
        <taxon>Pseudomonadota</taxon>
        <taxon>Alphaproteobacteria</taxon>
        <taxon>Sphingomonadales</taxon>
        <taxon>Sphingomonadaceae</taxon>
        <taxon>Sphingomonas</taxon>
    </lineage>
</organism>
<gene>
    <name evidence="1" type="ORF">H9L14_01950</name>
</gene>
<sequence>MTTTIKAPSLVIRPRDWMRELGVGKHGLAILIRDHGHPKPFALGKRSSGFDRAECEAWLEARKAQRDQANA</sequence>
<dbReference type="RefSeq" id="WP_187709013.1">
    <property type="nucleotide sequence ID" value="NZ_CP060782.1"/>
</dbReference>
<dbReference type="EMBL" id="CP060782">
    <property type="protein sequence ID" value="QNP46060.1"/>
    <property type="molecule type" value="Genomic_DNA"/>
</dbReference>
<reference evidence="1 2" key="1">
    <citation type="submission" date="2020-08" db="EMBL/GenBank/DDBJ databases">
        <title>Genome sequence of Sphingomonas sediminicola KACC 15039T.</title>
        <authorList>
            <person name="Hyun D.-W."/>
            <person name="Bae J.-W."/>
        </authorList>
    </citation>
    <scope>NUCLEOTIDE SEQUENCE [LARGE SCALE GENOMIC DNA]</scope>
    <source>
        <strain evidence="1 2">KACC 15039</strain>
    </source>
</reference>
<evidence type="ECO:0000313" key="2">
    <source>
        <dbReference type="Proteomes" id="UP000516105"/>
    </source>
</evidence>
<accession>A0ABX6T8F8</accession>
<proteinExistence type="predicted"/>
<name>A0ABX6T8F8_9SPHN</name>
<protein>
    <submittedName>
        <fullName evidence="1">AlpA family phage regulatory protein</fullName>
    </submittedName>
</protein>
<keyword evidence="2" id="KW-1185">Reference proteome</keyword>
<evidence type="ECO:0000313" key="1">
    <source>
        <dbReference type="EMBL" id="QNP46060.1"/>
    </source>
</evidence>